<dbReference type="Gramene" id="PRQ34968">
    <property type="protein sequence ID" value="PRQ34968"/>
    <property type="gene ID" value="RchiOBHm_Chr5g0074921"/>
</dbReference>
<feature type="chain" id="PRO_5015134000" evidence="1">
    <location>
        <begin position="24"/>
        <end position="59"/>
    </location>
</feature>
<keyword evidence="3" id="KW-1185">Reference proteome</keyword>
<dbReference type="EMBL" id="PDCK01000043">
    <property type="protein sequence ID" value="PRQ34968.1"/>
    <property type="molecule type" value="Genomic_DNA"/>
</dbReference>
<dbReference type="Proteomes" id="UP000238479">
    <property type="component" value="Chromosome 5"/>
</dbReference>
<feature type="signal peptide" evidence="1">
    <location>
        <begin position="1"/>
        <end position="23"/>
    </location>
</feature>
<proteinExistence type="predicted"/>
<organism evidence="2 3">
    <name type="scientific">Rosa chinensis</name>
    <name type="common">China rose</name>
    <dbReference type="NCBI Taxonomy" id="74649"/>
    <lineage>
        <taxon>Eukaryota</taxon>
        <taxon>Viridiplantae</taxon>
        <taxon>Streptophyta</taxon>
        <taxon>Embryophyta</taxon>
        <taxon>Tracheophyta</taxon>
        <taxon>Spermatophyta</taxon>
        <taxon>Magnoliopsida</taxon>
        <taxon>eudicotyledons</taxon>
        <taxon>Gunneridae</taxon>
        <taxon>Pentapetalae</taxon>
        <taxon>rosids</taxon>
        <taxon>fabids</taxon>
        <taxon>Rosales</taxon>
        <taxon>Rosaceae</taxon>
        <taxon>Rosoideae</taxon>
        <taxon>Rosoideae incertae sedis</taxon>
        <taxon>Rosa</taxon>
    </lineage>
</organism>
<comment type="caution">
    <text evidence="2">The sequence shown here is derived from an EMBL/GenBank/DDBJ whole genome shotgun (WGS) entry which is preliminary data.</text>
</comment>
<reference evidence="2 3" key="1">
    <citation type="journal article" date="2018" name="Nat. Genet.">
        <title>The Rosa genome provides new insights in the design of modern roses.</title>
        <authorList>
            <person name="Bendahmane M."/>
        </authorList>
    </citation>
    <scope>NUCLEOTIDE SEQUENCE [LARGE SCALE GENOMIC DNA]</scope>
    <source>
        <strain evidence="3">cv. Old Blush</strain>
    </source>
</reference>
<accession>A0A2P6QLB5</accession>
<gene>
    <name evidence="2" type="ORF">RchiOBHm_Chr5g0074921</name>
</gene>
<dbReference type="AlphaFoldDB" id="A0A2P6QLB5"/>
<evidence type="ECO:0000313" key="2">
    <source>
        <dbReference type="EMBL" id="PRQ34968.1"/>
    </source>
</evidence>
<evidence type="ECO:0000256" key="1">
    <source>
        <dbReference type="SAM" id="SignalP"/>
    </source>
</evidence>
<sequence>MQGSLSLYILFLGVFLAHTPAYAEIVLNFPYKLFGKCTRSPLNITPVNTSGFVQSHSKN</sequence>
<keyword evidence="1" id="KW-0732">Signal</keyword>
<protein>
    <submittedName>
        <fullName evidence="2">Uncharacterized protein</fullName>
    </submittedName>
</protein>
<name>A0A2P6QLB5_ROSCH</name>
<evidence type="ECO:0000313" key="3">
    <source>
        <dbReference type="Proteomes" id="UP000238479"/>
    </source>
</evidence>